<dbReference type="STRING" id="100884.GCA_000269565_01752"/>
<proteinExistence type="predicted"/>
<evidence type="ECO:0000256" key="1">
    <source>
        <dbReference type="ARBA" id="ARBA00022741"/>
    </source>
</evidence>
<keyword evidence="2 4" id="KW-0067">ATP-binding</keyword>
<dbReference type="Gene3D" id="3.40.50.300">
    <property type="entry name" value="P-loop containing nucleotide triphosphate hydrolases"/>
    <property type="match status" value="2"/>
</dbReference>
<dbReference type="PROSITE" id="PS50893">
    <property type="entry name" value="ABC_TRANSPORTER_2"/>
    <property type="match status" value="2"/>
</dbReference>
<dbReference type="SMART" id="SM00382">
    <property type="entry name" value="AAA"/>
    <property type="match status" value="2"/>
</dbReference>
<dbReference type="Pfam" id="PF00005">
    <property type="entry name" value="ABC_tran"/>
    <property type="match status" value="2"/>
</dbReference>
<feature type="domain" description="ABC transporter" evidence="3">
    <location>
        <begin position="330"/>
        <end position="527"/>
    </location>
</feature>
<dbReference type="OrthoDB" id="9760950at2"/>
<dbReference type="InterPro" id="IPR003439">
    <property type="entry name" value="ABC_transporter-like_ATP-bd"/>
</dbReference>
<organism evidence="4 5">
    <name type="scientific">Coprobacillus cateniformis</name>
    <dbReference type="NCBI Taxonomy" id="100884"/>
    <lineage>
        <taxon>Bacteria</taxon>
        <taxon>Bacillati</taxon>
        <taxon>Bacillota</taxon>
        <taxon>Erysipelotrichia</taxon>
        <taxon>Erysipelotrichales</taxon>
        <taxon>Coprobacillaceae</taxon>
        <taxon>Coprobacillus</taxon>
    </lineage>
</organism>
<dbReference type="InterPro" id="IPR003593">
    <property type="entry name" value="AAA+_ATPase"/>
</dbReference>
<dbReference type="GeneID" id="78229619"/>
<evidence type="ECO:0000313" key="5">
    <source>
        <dbReference type="Proteomes" id="UP000003157"/>
    </source>
</evidence>
<dbReference type="GO" id="GO:0005524">
    <property type="term" value="F:ATP binding"/>
    <property type="evidence" value="ECO:0007669"/>
    <property type="project" value="UniProtKB-KW"/>
</dbReference>
<dbReference type="SUPFAM" id="SSF52540">
    <property type="entry name" value="P-loop containing nucleoside triphosphate hydrolases"/>
    <property type="match status" value="2"/>
</dbReference>
<dbReference type="Proteomes" id="UP000003157">
    <property type="component" value="Unassembled WGS sequence"/>
</dbReference>
<sequence>MIEIGMHKICKNFGYKQVIQNVSFEILTGDRVGIVGKNGSGKSTLFKMIVKDEYPDTGTITIRKDATIGYLEQIPAILNEDITTRSILMTSFTEIQKTEERLRTLELKMMQDSTNEALLDRYARIQNQYISQGGYEVEEKLSKVVKGFKLENIIDKQFSILSGGQKTVVNLARLILTEPDILLLDEPTNHLDIVMLEWLENYLNKYQGTVVIISHDRYFLDKVTNKTILLESGECRLFHGNYSYSLKEQEKLLLQEFEQYKTQQKKIEAMKASIKRYRDWGNQADNEKFFKKAKELEKRLKKIEVLDKPQLEKKKIPVHFIGERSSHEVLKAKNLGISYDHLLLFSNASFTLYYQEKIVLLGNNGSGKTSFIKALLGHLTSYTGELEVAETTKIGYIPQEIRFKDNSDSILQAFRREVPCLEGEARRILAKYDFYKDQVFKRVGNLSGGEKVLLKLAILMQNEINFLILDEPTNHIDIETREILEQALLEYEGTLLFVSHDRYFIDKLAKRYLVIKDGKISSFYTEY</sequence>
<comment type="caution">
    <text evidence="4">The sequence shown here is derived from an EMBL/GenBank/DDBJ whole genome shotgun (WGS) entry which is preliminary data.</text>
</comment>
<dbReference type="Pfam" id="PF12848">
    <property type="entry name" value="ABC_tran_Xtn"/>
    <property type="match status" value="1"/>
</dbReference>
<dbReference type="eggNOG" id="COG0488">
    <property type="taxonomic scope" value="Bacteria"/>
</dbReference>
<dbReference type="PROSITE" id="PS00211">
    <property type="entry name" value="ABC_TRANSPORTER_1"/>
    <property type="match status" value="2"/>
</dbReference>
<protein>
    <submittedName>
        <fullName evidence="4">ABC transporter ATP-binding protein</fullName>
    </submittedName>
</protein>
<evidence type="ECO:0000259" key="3">
    <source>
        <dbReference type="PROSITE" id="PS50893"/>
    </source>
</evidence>
<dbReference type="CDD" id="cd03221">
    <property type="entry name" value="ABCF_EF-3"/>
    <property type="match status" value="2"/>
</dbReference>
<accession>E7GG46</accession>
<keyword evidence="5" id="KW-1185">Reference proteome</keyword>
<dbReference type="RefSeq" id="WP_008790821.1">
    <property type="nucleotide sequence ID" value="NZ_AKCB01000001.1"/>
</dbReference>
<dbReference type="InterPro" id="IPR017871">
    <property type="entry name" value="ABC_transporter-like_CS"/>
</dbReference>
<dbReference type="InterPro" id="IPR051309">
    <property type="entry name" value="ABCF_ATPase"/>
</dbReference>
<dbReference type="InterPro" id="IPR027417">
    <property type="entry name" value="P-loop_NTPase"/>
</dbReference>
<evidence type="ECO:0000256" key="2">
    <source>
        <dbReference type="ARBA" id="ARBA00022840"/>
    </source>
</evidence>
<dbReference type="NCBIfam" id="NF000355">
    <property type="entry name" value="ribo_prot_ABC_F"/>
    <property type="match status" value="1"/>
</dbReference>
<dbReference type="EMBL" id="ADKX01000053">
    <property type="protein sequence ID" value="EFW02950.1"/>
    <property type="molecule type" value="Genomic_DNA"/>
</dbReference>
<dbReference type="AlphaFoldDB" id="E7GG46"/>
<dbReference type="PANTHER" id="PTHR42855:SF2">
    <property type="entry name" value="DRUG RESISTANCE ABC TRANSPORTER,ATP-BINDING PROTEIN"/>
    <property type="match status" value="1"/>
</dbReference>
<dbReference type="PANTHER" id="PTHR42855">
    <property type="entry name" value="ABC TRANSPORTER ATP-BINDING SUBUNIT"/>
    <property type="match status" value="1"/>
</dbReference>
<dbReference type="HOGENOM" id="CLU_000604_36_0_9"/>
<dbReference type="GO" id="GO:0016887">
    <property type="term" value="F:ATP hydrolysis activity"/>
    <property type="evidence" value="ECO:0007669"/>
    <property type="project" value="InterPro"/>
</dbReference>
<name>E7GG46_9FIRM</name>
<evidence type="ECO:0000313" key="4">
    <source>
        <dbReference type="EMBL" id="EFW02950.1"/>
    </source>
</evidence>
<dbReference type="InterPro" id="IPR032781">
    <property type="entry name" value="ABC_tran_Xtn"/>
</dbReference>
<feature type="domain" description="ABC transporter" evidence="3">
    <location>
        <begin position="4"/>
        <end position="257"/>
    </location>
</feature>
<keyword evidence="1" id="KW-0547">Nucleotide-binding</keyword>
<reference evidence="4 5" key="1">
    <citation type="submission" date="2010-12" db="EMBL/GenBank/DDBJ databases">
        <title>The Genome Sequence of Coprobacillus sp. strain 29_1.</title>
        <authorList>
            <consortium name="The Broad Institute Genome Sequencing Platform"/>
            <person name="Earl A."/>
            <person name="Ward D."/>
            <person name="Feldgarden M."/>
            <person name="Gevers D."/>
            <person name="Daigneault M."/>
            <person name="Sibley C.D."/>
            <person name="White A."/>
            <person name="Strauss J."/>
            <person name="Allen-Vercoe E."/>
            <person name="Young S.K."/>
            <person name="Zeng Q."/>
            <person name="Gargeya S."/>
            <person name="Fitzgerald M."/>
            <person name="Haas B."/>
            <person name="Abouelleil A."/>
            <person name="Alvarado L."/>
            <person name="Arachchi H.M."/>
            <person name="Berlin A."/>
            <person name="Brown A."/>
            <person name="Chapman S.B."/>
            <person name="Chen Z."/>
            <person name="Dunbar C."/>
            <person name="Freedman E."/>
            <person name="Gearin G."/>
            <person name="Gellesch M."/>
            <person name="Goldberg J."/>
            <person name="Griggs A."/>
            <person name="Gujja S."/>
            <person name="Heilman E."/>
            <person name="Heiman D."/>
            <person name="Howarth C."/>
            <person name="Larson L."/>
            <person name="Lui A."/>
            <person name="MacDonald P.J.P."/>
            <person name="Mehta T."/>
            <person name="Montmayeur A."/>
            <person name="Murphy C."/>
            <person name="Neiman D."/>
            <person name="Pearson M."/>
            <person name="Priest M."/>
            <person name="Roberts A."/>
            <person name="Saif S."/>
            <person name="Shea T."/>
            <person name="Shenoy N."/>
            <person name="Sisk P."/>
            <person name="Stolte C."/>
            <person name="Sykes S."/>
            <person name="White J."/>
            <person name="Yandava C."/>
            <person name="Nusbaum C."/>
            <person name="Birren B."/>
        </authorList>
    </citation>
    <scope>NUCLEOTIDE SEQUENCE [LARGE SCALE GENOMIC DNA]</scope>
    <source>
        <strain evidence="4 5">29_1</strain>
    </source>
</reference>
<dbReference type="FunFam" id="3.40.50.300:FF:000011">
    <property type="entry name" value="Putative ABC transporter ATP-binding component"/>
    <property type="match status" value="1"/>
</dbReference>
<gene>
    <name evidence="4" type="ORF">HMPREF9488_03739</name>
</gene>